<dbReference type="PANTHER" id="PTHR11384">
    <property type="entry name" value="ATP-BINDING CASSETTE, SUB-FAMILY D MEMBER"/>
    <property type="match status" value="1"/>
</dbReference>
<evidence type="ECO:0000256" key="7">
    <source>
        <dbReference type="ARBA" id="ARBA00023136"/>
    </source>
</evidence>
<keyword evidence="7 8" id="KW-0472">Membrane</keyword>
<sequence>MGDGLNWSTEWSTSIMWIAGVFVATAIGCAVIAAVVTRITVWGRQFRRLAFPYFSPRGEAGWRPLLSVLLLLLLTITSVRLNVLLSYQSNGMYTALQQLDAGAFARFLGIFAILATIYVVQVLLSYFIQQLIVIRWRVWLNDHIIGDWLGDRAYHRGRFTRSAVDNPDQRIQEDVASFPDDSATLAVGAVGALVSLVSFTIILWQLSGPLPIFGTEIPRAMTFIAYVYVIIASVIAFRVGRPLIRLSFLNEGLNASFRYALVRVRDNSENVAFHRGEEVEGNTLSSRFRPVIDNMWAIVLRTVKFQGFNLAISQAAEVAPVLIQAPRYFAGQLTLGDVQQTATAFGQVHDSLSFFRNAYDQFASYRAVLDRLTGLLDADAEARALPSVWLEEGEGLEVHDLTVRLPDDRSLVDSLDLTLTTGDALLVTGASGSGKTTLLRSMADLWPYATGAVRRPLDDGALFLSQQPYVPLGGLCTALAYPQPADRIDDEQAIRVLRQVQLPHLVDRLDDEVDWARELSPGEQQRLGFARILIMRPRVAFLDEATSALDEGLEHTLYTLLRDELPDCVLVSVGHRNTLDQFHNERLELLGDGRWQVTALHP</sequence>
<dbReference type="GO" id="GO:0005524">
    <property type="term" value="F:ATP binding"/>
    <property type="evidence" value="ECO:0007669"/>
    <property type="project" value="UniProtKB-KW"/>
</dbReference>
<evidence type="ECO:0000256" key="5">
    <source>
        <dbReference type="ARBA" id="ARBA00022840"/>
    </source>
</evidence>
<keyword evidence="3 8" id="KW-0812">Transmembrane</keyword>
<dbReference type="InterPro" id="IPR003593">
    <property type="entry name" value="AAA+_ATPase"/>
</dbReference>
<dbReference type="PROSITE" id="PS50929">
    <property type="entry name" value="ABC_TM1F"/>
    <property type="match status" value="1"/>
</dbReference>
<feature type="domain" description="ABC transporter" evidence="9">
    <location>
        <begin position="396"/>
        <end position="600"/>
    </location>
</feature>
<evidence type="ECO:0000256" key="4">
    <source>
        <dbReference type="ARBA" id="ARBA00022741"/>
    </source>
</evidence>
<keyword evidence="4" id="KW-0547">Nucleotide-binding</keyword>
<evidence type="ECO:0000256" key="3">
    <source>
        <dbReference type="ARBA" id="ARBA00022692"/>
    </source>
</evidence>
<evidence type="ECO:0000313" key="11">
    <source>
        <dbReference type="EMBL" id="MFD1522806.1"/>
    </source>
</evidence>
<feature type="transmembrane region" description="Helical" evidence="8">
    <location>
        <begin position="217"/>
        <end position="237"/>
    </location>
</feature>
<keyword evidence="2" id="KW-0813">Transport</keyword>
<protein>
    <submittedName>
        <fullName evidence="11">ABC transporter ATP-binding protein/permease</fullName>
    </submittedName>
</protein>
<dbReference type="SMART" id="SM00382">
    <property type="entry name" value="AAA"/>
    <property type="match status" value="1"/>
</dbReference>
<evidence type="ECO:0000259" key="9">
    <source>
        <dbReference type="PROSITE" id="PS50893"/>
    </source>
</evidence>
<feature type="transmembrane region" description="Helical" evidence="8">
    <location>
        <begin position="185"/>
        <end position="205"/>
    </location>
</feature>
<name>A0ABW4F6M9_9PSEU</name>
<dbReference type="EMBL" id="JBHUCO010000049">
    <property type="protein sequence ID" value="MFD1522806.1"/>
    <property type="molecule type" value="Genomic_DNA"/>
</dbReference>
<keyword evidence="6 8" id="KW-1133">Transmembrane helix</keyword>
<keyword evidence="12" id="KW-1185">Reference proteome</keyword>
<evidence type="ECO:0000256" key="2">
    <source>
        <dbReference type="ARBA" id="ARBA00022448"/>
    </source>
</evidence>
<gene>
    <name evidence="11" type="ORF">ACFSJD_35315</name>
</gene>
<dbReference type="PROSITE" id="PS00211">
    <property type="entry name" value="ABC_TRANSPORTER_1"/>
    <property type="match status" value="1"/>
</dbReference>
<comment type="subcellular location">
    <subcellularLocation>
        <location evidence="1">Cell membrane</location>
        <topology evidence="1">Multi-pass membrane protein</topology>
    </subcellularLocation>
</comment>
<accession>A0ABW4F6M9</accession>
<dbReference type="Pfam" id="PF00005">
    <property type="entry name" value="ABC_tran"/>
    <property type="match status" value="1"/>
</dbReference>
<evidence type="ECO:0000256" key="6">
    <source>
        <dbReference type="ARBA" id="ARBA00022989"/>
    </source>
</evidence>
<dbReference type="CDD" id="cd03223">
    <property type="entry name" value="ABCD_peroxisomal_ALDP"/>
    <property type="match status" value="1"/>
</dbReference>
<dbReference type="PANTHER" id="PTHR11384:SF59">
    <property type="entry name" value="LYSOSOMAL COBALAMIN TRANSPORTER ABCD4"/>
    <property type="match status" value="1"/>
</dbReference>
<dbReference type="InterPro" id="IPR050835">
    <property type="entry name" value="ABC_transporter_sub-D"/>
</dbReference>
<dbReference type="Gene3D" id="1.20.1560.10">
    <property type="entry name" value="ABC transporter type 1, transmembrane domain"/>
    <property type="match status" value="1"/>
</dbReference>
<dbReference type="InterPro" id="IPR027417">
    <property type="entry name" value="P-loop_NTPase"/>
</dbReference>
<feature type="transmembrane region" description="Helical" evidence="8">
    <location>
        <begin position="15"/>
        <end position="41"/>
    </location>
</feature>
<keyword evidence="5 11" id="KW-0067">ATP-binding</keyword>
<dbReference type="InterPro" id="IPR017871">
    <property type="entry name" value="ABC_transporter-like_CS"/>
</dbReference>
<feature type="transmembrane region" description="Helical" evidence="8">
    <location>
        <begin position="62"/>
        <end position="83"/>
    </location>
</feature>
<dbReference type="InterPro" id="IPR036640">
    <property type="entry name" value="ABC1_TM_sf"/>
</dbReference>
<comment type="caution">
    <text evidence="11">The sequence shown here is derived from an EMBL/GenBank/DDBJ whole genome shotgun (WGS) entry which is preliminary data.</text>
</comment>
<dbReference type="Pfam" id="PF06472">
    <property type="entry name" value="ABC_membrane_2"/>
    <property type="match status" value="1"/>
</dbReference>
<dbReference type="PROSITE" id="PS50893">
    <property type="entry name" value="ABC_TRANSPORTER_2"/>
    <property type="match status" value="1"/>
</dbReference>
<evidence type="ECO:0000256" key="1">
    <source>
        <dbReference type="ARBA" id="ARBA00004651"/>
    </source>
</evidence>
<dbReference type="InterPro" id="IPR011527">
    <property type="entry name" value="ABC1_TM_dom"/>
</dbReference>
<evidence type="ECO:0000256" key="8">
    <source>
        <dbReference type="SAM" id="Phobius"/>
    </source>
</evidence>
<dbReference type="InterPro" id="IPR003439">
    <property type="entry name" value="ABC_transporter-like_ATP-bd"/>
</dbReference>
<proteinExistence type="predicted"/>
<dbReference type="RefSeq" id="WP_344721556.1">
    <property type="nucleotide sequence ID" value="NZ_BAAAUS010000008.1"/>
</dbReference>
<dbReference type="SUPFAM" id="SSF90123">
    <property type="entry name" value="ABC transporter transmembrane region"/>
    <property type="match status" value="1"/>
</dbReference>
<feature type="transmembrane region" description="Helical" evidence="8">
    <location>
        <begin position="103"/>
        <end position="128"/>
    </location>
</feature>
<reference evidence="12" key="1">
    <citation type="journal article" date="2019" name="Int. J. Syst. Evol. Microbiol.">
        <title>The Global Catalogue of Microorganisms (GCM) 10K type strain sequencing project: providing services to taxonomists for standard genome sequencing and annotation.</title>
        <authorList>
            <consortium name="The Broad Institute Genomics Platform"/>
            <consortium name="The Broad Institute Genome Sequencing Center for Infectious Disease"/>
            <person name="Wu L."/>
            <person name="Ma J."/>
        </authorList>
    </citation>
    <scope>NUCLEOTIDE SEQUENCE [LARGE SCALE GENOMIC DNA]</scope>
    <source>
        <strain evidence="12">CCM 7043</strain>
    </source>
</reference>
<dbReference type="Proteomes" id="UP001597114">
    <property type="component" value="Unassembled WGS sequence"/>
</dbReference>
<dbReference type="SUPFAM" id="SSF52540">
    <property type="entry name" value="P-loop containing nucleoside triphosphate hydrolases"/>
    <property type="match status" value="1"/>
</dbReference>
<evidence type="ECO:0000259" key="10">
    <source>
        <dbReference type="PROSITE" id="PS50929"/>
    </source>
</evidence>
<feature type="domain" description="ABC transmembrane type-1" evidence="10">
    <location>
        <begin position="65"/>
        <end position="364"/>
    </location>
</feature>
<dbReference type="Gene3D" id="3.40.50.300">
    <property type="entry name" value="P-loop containing nucleotide triphosphate hydrolases"/>
    <property type="match status" value="1"/>
</dbReference>
<organism evidence="11 12">
    <name type="scientific">Pseudonocardia yunnanensis</name>
    <dbReference type="NCBI Taxonomy" id="58107"/>
    <lineage>
        <taxon>Bacteria</taxon>
        <taxon>Bacillati</taxon>
        <taxon>Actinomycetota</taxon>
        <taxon>Actinomycetes</taxon>
        <taxon>Pseudonocardiales</taxon>
        <taxon>Pseudonocardiaceae</taxon>
        <taxon>Pseudonocardia</taxon>
    </lineage>
</organism>
<evidence type="ECO:0000313" key="12">
    <source>
        <dbReference type="Proteomes" id="UP001597114"/>
    </source>
</evidence>